<name>A0A3S3NSL8_9ACAR</name>
<evidence type="ECO:0000256" key="1">
    <source>
        <dbReference type="ARBA" id="ARBA00010363"/>
    </source>
</evidence>
<dbReference type="InterPro" id="IPR029068">
    <property type="entry name" value="Glyas_Bleomycin-R_OHBP_Dase"/>
</dbReference>
<dbReference type="STRING" id="1965070.A0A3S3NSL8"/>
<feature type="domain" description="VOC" evidence="4">
    <location>
        <begin position="134"/>
        <end position="253"/>
    </location>
</feature>
<evidence type="ECO:0000256" key="2">
    <source>
        <dbReference type="ARBA" id="ARBA00022737"/>
    </source>
</evidence>
<feature type="domain" description="VOC" evidence="4">
    <location>
        <begin position="5"/>
        <end position="131"/>
    </location>
</feature>
<dbReference type="PANTHER" id="PTHR46466">
    <property type="entry name" value="GLYOXALASE DOMAIN-CONTAINING PROTEIN 4"/>
    <property type="match status" value="1"/>
</dbReference>
<dbReference type="CDD" id="cd16357">
    <property type="entry name" value="GLOD4_C"/>
    <property type="match status" value="1"/>
</dbReference>
<evidence type="ECO:0000313" key="6">
    <source>
        <dbReference type="EMBL" id="RWS08410.1"/>
    </source>
</evidence>
<dbReference type="SUPFAM" id="SSF54593">
    <property type="entry name" value="Glyoxalase/Bleomycin resistance protein/Dihydroxybiphenyl dioxygenase"/>
    <property type="match status" value="2"/>
</dbReference>
<dbReference type="Proteomes" id="UP000285301">
    <property type="component" value="Unassembled WGS sequence"/>
</dbReference>
<keyword evidence="2" id="KW-0677">Repeat</keyword>
<proteinExistence type="inferred from homology"/>
<dbReference type="EMBL" id="NCKU01005805">
    <property type="protein sequence ID" value="RWS04151.1"/>
    <property type="molecule type" value="Genomic_DNA"/>
</dbReference>
<sequence length="293" mass="33754">MTLTRTCHWCFKIGKRKESIYFYRDVLKMTLLRHEEFDKGCEATCNGPYDNLWSKEMIGYGPEDGINHFVLELTYNYPVKSYTLGNDFRYLEIESTKAIDGVKTMNWPYTESGEYIEVKDPDGYMIKIKPGDDKITKCSLNVSNLNNTIHYWCDILGAKLYDKTDKTALVGFGDTHCKLEFTDIGEPIDRKTGFGRIAFSRPLEEVKKVSEKIQQNNLKILHSLRALGTPGKATCTVVILQDPDGVEICFVEEENYCKLREVDPNAEEKLNESLEADKSDEWYDRKRDGKEQA</sequence>
<comment type="similarity">
    <text evidence="1">Belongs to the glyoxalase I family.</text>
</comment>
<dbReference type="AlphaFoldDB" id="A0A3S3NSL8"/>
<dbReference type="InterPro" id="IPR043193">
    <property type="entry name" value="GLOD4"/>
</dbReference>
<protein>
    <submittedName>
        <fullName evidence="6">Glyoxalase domain containing 4-like protein</fullName>
    </submittedName>
</protein>
<comment type="caution">
    <text evidence="6">The sequence shown here is derived from an EMBL/GenBank/DDBJ whole genome shotgun (WGS) entry which is preliminary data.</text>
</comment>
<dbReference type="Pfam" id="PF21701">
    <property type="entry name" value="GLOD4_C"/>
    <property type="match status" value="1"/>
</dbReference>
<dbReference type="PANTHER" id="PTHR46466:SF1">
    <property type="entry name" value="GLYOXALASE DOMAIN-CONTAINING PROTEIN 4"/>
    <property type="match status" value="1"/>
</dbReference>
<evidence type="ECO:0000313" key="7">
    <source>
        <dbReference type="Proteomes" id="UP000285301"/>
    </source>
</evidence>
<dbReference type="InterPro" id="IPR043194">
    <property type="entry name" value="GLOD4_C"/>
</dbReference>
<evidence type="ECO:0000313" key="5">
    <source>
        <dbReference type="EMBL" id="RWS04151.1"/>
    </source>
</evidence>
<dbReference type="OrthoDB" id="1545884at2759"/>
<reference evidence="6 7" key="1">
    <citation type="journal article" date="2018" name="Gigascience">
        <title>Genomes of trombidid mites reveal novel predicted allergens and laterally-transferred genes associated with secondary metabolism.</title>
        <authorList>
            <person name="Dong X."/>
            <person name="Chaisiri K."/>
            <person name="Xia D."/>
            <person name="Armstrong S.D."/>
            <person name="Fang Y."/>
            <person name="Donnelly M.J."/>
            <person name="Kadowaki T."/>
            <person name="McGarry J.W."/>
            <person name="Darby A.C."/>
            <person name="Makepeace B.L."/>
        </authorList>
    </citation>
    <scope>NUCLEOTIDE SEQUENCE [LARGE SCALE GENOMIC DNA]</scope>
    <source>
        <strain evidence="6">UoL-WK</strain>
    </source>
</reference>
<dbReference type="Gene3D" id="3.10.180.10">
    <property type="entry name" value="2,3-Dihydroxybiphenyl 1,2-Dioxygenase, domain 1"/>
    <property type="match status" value="2"/>
</dbReference>
<accession>A0A3S3NSL8</accession>
<evidence type="ECO:0000256" key="3">
    <source>
        <dbReference type="SAM" id="MobiDB-lite"/>
    </source>
</evidence>
<gene>
    <name evidence="5" type="ORF">B4U79_01990</name>
    <name evidence="6" type="ORF">B4U79_11372</name>
</gene>
<evidence type="ECO:0000259" key="4">
    <source>
        <dbReference type="PROSITE" id="PS51819"/>
    </source>
</evidence>
<feature type="region of interest" description="Disordered" evidence="3">
    <location>
        <begin position="268"/>
        <end position="293"/>
    </location>
</feature>
<dbReference type="PROSITE" id="PS51819">
    <property type="entry name" value="VOC"/>
    <property type="match status" value="2"/>
</dbReference>
<keyword evidence="7" id="KW-1185">Reference proteome</keyword>
<dbReference type="InterPro" id="IPR037523">
    <property type="entry name" value="VOC_core"/>
</dbReference>
<organism evidence="6 7">
    <name type="scientific">Dinothrombium tinctorium</name>
    <dbReference type="NCBI Taxonomy" id="1965070"/>
    <lineage>
        <taxon>Eukaryota</taxon>
        <taxon>Metazoa</taxon>
        <taxon>Ecdysozoa</taxon>
        <taxon>Arthropoda</taxon>
        <taxon>Chelicerata</taxon>
        <taxon>Arachnida</taxon>
        <taxon>Acari</taxon>
        <taxon>Acariformes</taxon>
        <taxon>Trombidiformes</taxon>
        <taxon>Prostigmata</taxon>
        <taxon>Anystina</taxon>
        <taxon>Parasitengona</taxon>
        <taxon>Trombidioidea</taxon>
        <taxon>Trombidiidae</taxon>
        <taxon>Dinothrombium</taxon>
    </lineage>
</organism>
<reference evidence="6" key="2">
    <citation type="submission" date="2018-11" db="EMBL/GenBank/DDBJ databases">
        <title>Trombidioid mite genomics.</title>
        <authorList>
            <person name="Dong X."/>
        </authorList>
    </citation>
    <scope>NUCLEOTIDE SEQUENCE</scope>
    <source>
        <strain evidence="6">UoL-WK</strain>
    </source>
</reference>
<dbReference type="EMBL" id="NCKU01002984">
    <property type="protein sequence ID" value="RWS08410.1"/>
    <property type="molecule type" value="Genomic_DNA"/>
</dbReference>